<name>A0ABR4LLN3_9EURO</name>
<comment type="subcellular location">
    <subcellularLocation>
        <location evidence="1">Nucleus</location>
    </subcellularLocation>
</comment>
<protein>
    <submittedName>
        <fullName evidence="6">Fungal-specific transcription factor domain-containing protein</fullName>
    </submittedName>
</protein>
<dbReference type="GeneID" id="98144682"/>
<dbReference type="PANTHER" id="PTHR31001">
    <property type="entry name" value="UNCHARACTERIZED TRANSCRIPTIONAL REGULATORY PROTEIN"/>
    <property type="match status" value="1"/>
</dbReference>
<reference evidence="6 7" key="1">
    <citation type="submission" date="2024-07" db="EMBL/GenBank/DDBJ databases">
        <title>Section-level genome sequencing and comparative genomics of Aspergillus sections Usti and Cavernicolus.</title>
        <authorList>
            <consortium name="Lawrence Berkeley National Laboratory"/>
            <person name="Nybo J.L."/>
            <person name="Vesth T.C."/>
            <person name="Theobald S."/>
            <person name="Frisvad J.C."/>
            <person name="Larsen T.O."/>
            <person name="Kjaerboelling I."/>
            <person name="Rothschild-Mancinelli K."/>
            <person name="Lyhne E.K."/>
            <person name="Kogle M.E."/>
            <person name="Barry K."/>
            <person name="Clum A."/>
            <person name="Na H."/>
            <person name="Ledsgaard L."/>
            <person name="Lin J."/>
            <person name="Lipzen A."/>
            <person name="Kuo A."/>
            <person name="Riley R."/>
            <person name="Mondo S."/>
            <person name="Labutti K."/>
            <person name="Haridas S."/>
            <person name="Pangalinan J."/>
            <person name="Salamov A.A."/>
            <person name="Simmons B.A."/>
            <person name="Magnuson J.K."/>
            <person name="Chen J."/>
            <person name="Drula E."/>
            <person name="Henrissat B."/>
            <person name="Wiebenga A."/>
            <person name="Lubbers R.J."/>
            <person name="Gomes A.C."/>
            <person name="Macurrencykelacurrency M.R."/>
            <person name="Stajich J."/>
            <person name="Grigoriev I.V."/>
            <person name="Mortensen U.H."/>
            <person name="De Vries R.P."/>
            <person name="Baker S.E."/>
            <person name="Andersen M.R."/>
        </authorList>
    </citation>
    <scope>NUCLEOTIDE SEQUENCE [LARGE SCALE GENOMIC DNA]</scope>
    <source>
        <strain evidence="6 7">CBS 449.75</strain>
    </source>
</reference>
<keyword evidence="7" id="KW-1185">Reference proteome</keyword>
<evidence type="ECO:0000256" key="2">
    <source>
        <dbReference type="ARBA" id="ARBA00023015"/>
    </source>
</evidence>
<dbReference type="CDD" id="cd12148">
    <property type="entry name" value="fungal_TF_MHR"/>
    <property type="match status" value="1"/>
</dbReference>
<keyword evidence="3" id="KW-0804">Transcription</keyword>
<evidence type="ECO:0000256" key="3">
    <source>
        <dbReference type="ARBA" id="ARBA00023163"/>
    </source>
</evidence>
<dbReference type="InterPro" id="IPR050613">
    <property type="entry name" value="Sec_Metabolite_Reg"/>
</dbReference>
<dbReference type="SMART" id="SM00906">
    <property type="entry name" value="Fungal_trans"/>
    <property type="match status" value="1"/>
</dbReference>
<keyword evidence="4" id="KW-0539">Nucleus</keyword>
<dbReference type="Pfam" id="PF04082">
    <property type="entry name" value="Fungal_trans"/>
    <property type="match status" value="1"/>
</dbReference>
<evidence type="ECO:0000313" key="6">
    <source>
        <dbReference type="EMBL" id="KAL2865446.1"/>
    </source>
</evidence>
<evidence type="ECO:0000256" key="4">
    <source>
        <dbReference type="ARBA" id="ARBA00023242"/>
    </source>
</evidence>
<dbReference type="Proteomes" id="UP001610432">
    <property type="component" value="Unassembled WGS sequence"/>
</dbReference>
<organism evidence="6 7">
    <name type="scientific">Aspergillus lucknowensis</name>
    <dbReference type="NCBI Taxonomy" id="176173"/>
    <lineage>
        <taxon>Eukaryota</taxon>
        <taxon>Fungi</taxon>
        <taxon>Dikarya</taxon>
        <taxon>Ascomycota</taxon>
        <taxon>Pezizomycotina</taxon>
        <taxon>Eurotiomycetes</taxon>
        <taxon>Eurotiomycetidae</taxon>
        <taxon>Eurotiales</taxon>
        <taxon>Aspergillaceae</taxon>
        <taxon>Aspergillus</taxon>
        <taxon>Aspergillus subgen. Nidulantes</taxon>
    </lineage>
</organism>
<gene>
    <name evidence="6" type="ORF">BJX67DRAFT_358917</name>
</gene>
<proteinExistence type="predicted"/>
<accession>A0ABR4LLN3</accession>
<dbReference type="PANTHER" id="PTHR31001:SF84">
    <property type="entry name" value="FUNGAL SPECIFIC TRANSCRIPTION FACTOR"/>
    <property type="match status" value="1"/>
</dbReference>
<sequence length="513" mass="57437">MLFPRSPTQISSYSTFLTTRIISTMLSTPPAFMHDYSTWWSGKAKRLPLSPEFTCLLLRVLACSAPYLDDDTRQKLEYELGKSIDHLSVLYHSRAKQLSSAIAPGKGGLWQVQQLFLTAQWYKTEARFVESWHALSTAIHEAQEQGMHRVTSNAKFSDFDREMRRRLWCILYAWDWQMSLLLSRPFIVSSSCCNFQLPSMELELVDSHPGAPSPIAHMALQCQLGLSITKIPGVMSGVISPNQAMSIQQETEKWFDSFPSAYAILDPDTRWDATHHFLKLQRFQLHIIGYMMMLMPLKQCLTKHFNTNSSSMEKGLRMTAVENALKLLRACDDLLRHILPMNAKFHFAPFLMFDTTALLCSAILHDEDGSLPQRDKILEAIPRTLSELARQSERAKTGMVCYTALKKLAAFLPSSSADSVSSDSKSQSSNGASSTLRAWLGSSDPLSCFPTSGSPSKLYDHGLSTTPPSDLFPSDPVDGYAGLADLSTVDLGELGEIWDWGHLEIDFPPGTFI</sequence>
<comment type="caution">
    <text evidence="6">The sequence shown here is derived from an EMBL/GenBank/DDBJ whole genome shotgun (WGS) entry which is preliminary data.</text>
</comment>
<keyword evidence="2" id="KW-0805">Transcription regulation</keyword>
<evidence type="ECO:0000313" key="7">
    <source>
        <dbReference type="Proteomes" id="UP001610432"/>
    </source>
</evidence>
<evidence type="ECO:0000259" key="5">
    <source>
        <dbReference type="SMART" id="SM00906"/>
    </source>
</evidence>
<dbReference type="EMBL" id="JBFXLQ010000032">
    <property type="protein sequence ID" value="KAL2865446.1"/>
    <property type="molecule type" value="Genomic_DNA"/>
</dbReference>
<evidence type="ECO:0000256" key="1">
    <source>
        <dbReference type="ARBA" id="ARBA00004123"/>
    </source>
</evidence>
<dbReference type="InterPro" id="IPR007219">
    <property type="entry name" value="XnlR_reg_dom"/>
</dbReference>
<dbReference type="RefSeq" id="XP_070884425.1">
    <property type="nucleotide sequence ID" value="XM_071029610.1"/>
</dbReference>
<feature type="domain" description="Xylanolytic transcriptional activator regulatory" evidence="5">
    <location>
        <begin position="131"/>
        <end position="204"/>
    </location>
</feature>